<evidence type="ECO:0000313" key="1">
    <source>
        <dbReference type="EMBL" id="AAU38032.1"/>
    </source>
</evidence>
<dbReference type="HOGENOM" id="CLU_3382603_0_0_6"/>
<accession>Q65SM8</accession>
<keyword evidence="2" id="KW-1185">Reference proteome</keyword>
<sequence>MQMKTTANLTALFNLFWLKTKIKWDFTYLAVYS</sequence>
<dbReference type="EMBL" id="AE016827">
    <property type="protein sequence ID" value="AAU38032.1"/>
    <property type="molecule type" value="Genomic_DNA"/>
</dbReference>
<dbReference type="KEGG" id="msu:MS1425"/>
<reference evidence="1 2" key="1">
    <citation type="journal article" date="2004" name="Nat. Biotechnol.">
        <title>The genome sequence of the capnophilic rumen bacterium Mannheimia succiniciproducens.</title>
        <authorList>
            <person name="Hong S.H."/>
            <person name="Kim J.S."/>
            <person name="Lee S.Y."/>
            <person name="In Y.H."/>
            <person name="Choi S.S."/>
            <person name="Rih J.-K."/>
            <person name="Kim C.H."/>
            <person name="Jeong H."/>
            <person name="Hur C.G."/>
            <person name="Kim J.J."/>
        </authorList>
    </citation>
    <scope>NUCLEOTIDE SEQUENCE [LARGE SCALE GENOMIC DNA]</scope>
    <source>
        <strain evidence="2">KCTC 0769BP / MBEL55E</strain>
    </source>
</reference>
<protein>
    <submittedName>
        <fullName evidence="1">Uncharacterized protein</fullName>
    </submittedName>
</protein>
<proteinExistence type="predicted"/>
<dbReference type="Proteomes" id="UP000000607">
    <property type="component" value="Chromosome"/>
</dbReference>
<name>Q65SM8_MANSM</name>
<organism evidence="1 2">
    <name type="scientific">Mannheimia succiniciproducens (strain KCTC 0769BP / MBEL55E)</name>
    <dbReference type="NCBI Taxonomy" id="221988"/>
    <lineage>
        <taxon>Bacteria</taxon>
        <taxon>Pseudomonadati</taxon>
        <taxon>Pseudomonadota</taxon>
        <taxon>Gammaproteobacteria</taxon>
        <taxon>Pasteurellales</taxon>
        <taxon>Pasteurellaceae</taxon>
        <taxon>Basfia</taxon>
    </lineage>
</organism>
<dbReference type="STRING" id="221988.MS1425"/>
<evidence type="ECO:0000313" key="2">
    <source>
        <dbReference type="Proteomes" id="UP000000607"/>
    </source>
</evidence>
<gene>
    <name evidence="1" type="ordered locus">MS1425</name>
</gene>
<dbReference type="AlphaFoldDB" id="Q65SM8"/>